<evidence type="ECO:0000313" key="8">
    <source>
        <dbReference type="EMBL" id="KKL52991.1"/>
    </source>
</evidence>
<evidence type="ECO:0000256" key="2">
    <source>
        <dbReference type="ARBA" id="ARBA00022692"/>
    </source>
</evidence>
<evidence type="ECO:0000256" key="6">
    <source>
        <dbReference type="SAM" id="Phobius"/>
    </source>
</evidence>
<protein>
    <recommendedName>
        <fullName evidence="7">RDD domain-containing protein</fullName>
    </recommendedName>
</protein>
<dbReference type="InterPro" id="IPR010432">
    <property type="entry name" value="RDD"/>
</dbReference>
<comment type="caution">
    <text evidence="8">The sequence shown here is derived from an EMBL/GenBank/DDBJ whole genome shotgun (WGS) entry which is preliminary data.</text>
</comment>
<comment type="subcellular location">
    <subcellularLocation>
        <location evidence="1">Membrane</location>
        <topology evidence="1">Multi-pass membrane protein</topology>
    </subcellularLocation>
</comment>
<feature type="compositionally biased region" description="Basic and acidic residues" evidence="5">
    <location>
        <begin position="131"/>
        <end position="154"/>
    </location>
</feature>
<feature type="transmembrane region" description="Helical" evidence="6">
    <location>
        <begin position="84"/>
        <end position="111"/>
    </location>
</feature>
<dbReference type="EMBL" id="LAZR01031693">
    <property type="protein sequence ID" value="KKL52991.1"/>
    <property type="molecule type" value="Genomic_DNA"/>
</dbReference>
<evidence type="ECO:0000256" key="4">
    <source>
        <dbReference type="ARBA" id="ARBA00023136"/>
    </source>
</evidence>
<evidence type="ECO:0000256" key="5">
    <source>
        <dbReference type="SAM" id="MobiDB-lite"/>
    </source>
</evidence>
<evidence type="ECO:0000256" key="3">
    <source>
        <dbReference type="ARBA" id="ARBA00022989"/>
    </source>
</evidence>
<dbReference type="AlphaFoldDB" id="A0A0F9DGR1"/>
<dbReference type="PANTHER" id="PTHR38480:SF1">
    <property type="entry name" value="SLR0254 PROTEIN"/>
    <property type="match status" value="1"/>
</dbReference>
<accession>A0A0F9DGR1</accession>
<sequence length="161" mass="16911">MVSVSILNRAVSRGIDLVIALAVAEALPRAGWFAAVLYILVADGVSGGQSLGKKLLGLRVLGADGEPCGLKDSIMRNLMFGLGILFWTLLHPILGWPLLAAAIALEFLVLIGSDKGRRLGDELAGTTVVDDMGHEDEAAADGRAEEENTGRDISEGENSSE</sequence>
<feature type="domain" description="RDD" evidence="7">
    <location>
        <begin position="33"/>
        <end position="125"/>
    </location>
</feature>
<organism evidence="8">
    <name type="scientific">marine sediment metagenome</name>
    <dbReference type="NCBI Taxonomy" id="412755"/>
    <lineage>
        <taxon>unclassified sequences</taxon>
        <taxon>metagenomes</taxon>
        <taxon>ecological metagenomes</taxon>
    </lineage>
</organism>
<dbReference type="Pfam" id="PF06271">
    <property type="entry name" value="RDD"/>
    <property type="match status" value="1"/>
</dbReference>
<reference evidence="8" key="1">
    <citation type="journal article" date="2015" name="Nature">
        <title>Complex archaea that bridge the gap between prokaryotes and eukaryotes.</title>
        <authorList>
            <person name="Spang A."/>
            <person name="Saw J.H."/>
            <person name="Jorgensen S.L."/>
            <person name="Zaremba-Niedzwiedzka K."/>
            <person name="Martijn J."/>
            <person name="Lind A.E."/>
            <person name="van Eijk R."/>
            <person name="Schleper C."/>
            <person name="Guy L."/>
            <person name="Ettema T.J."/>
        </authorList>
    </citation>
    <scope>NUCLEOTIDE SEQUENCE</scope>
</reference>
<dbReference type="GO" id="GO:0016020">
    <property type="term" value="C:membrane"/>
    <property type="evidence" value="ECO:0007669"/>
    <property type="project" value="UniProtKB-SubCell"/>
</dbReference>
<feature type="region of interest" description="Disordered" evidence="5">
    <location>
        <begin position="128"/>
        <end position="161"/>
    </location>
</feature>
<keyword evidence="3 6" id="KW-1133">Transmembrane helix</keyword>
<gene>
    <name evidence="8" type="ORF">LCGC14_2279920</name>
</gene>
<keyword evidence="2 6" id="KW-0812">Transmembrane</keyword>
<evidence type="ECO:0000256" key="1">
    <source>
        <dbReference type="ARBA" id="ARBA00004141"/>
    </source>
</evidence>
<keyword evidence="4 6" id="KW-0472">Membrane</keyword>
<dbReference type="PANTHER" id="PTHR38480">
    <property type="entry name" value="SLR0254 PROTEIN"/>
    <property type="match status" value="1"/>
</dbReference>
<evidence type="ECO:0000259" key="7">
    <source>
        <dbReference type="Pfam" id="PF06271"/>
    </source>
</evidence>
<name>A0A0F9DGR1_9ZZZZ</name>
<proteinExistence type="predicted"/>